<sequence length="762" mass="88993">MQNNNNNNNYSNNDLYFFQIIRNHDLFRQKKNVILLEKLRLHQEFKRNNNNNSSSSNNNNKKNNDNNQFNQIIDFNFNVVMNFFKYTDDFNVFKSYYQEFKDVILFIIENPGLASKKVRRDIIHNIYSVFPEKQGSNSICSNPILISFTTIEIVKYLHDEQLESLHKCHYRHNNEYLLYNISRGAVDHRNRVEMFHYFLDRGYFNDKNCNLNILQKIVAGFSRKPSSSSSSSSISHLPTPINRYELMYGVDIYNIHSMTYSDADNIEYFKLLFCHFVDSPICLLDQYRGDIMCGPPVRITKRVFIKDMTIMAYIFGTGSIDLMEYIFTHLNIKHNDPVKINFVGLIMNSEKEINDNHFKILKYLLDNEYIKDFSTITYKEAAAFGSLEVLEFIKTNFPDITPTSRDISQSKNLDVLQFFRTNFPTLRFERYVGDCMAAKNDLDSVVYLHTAPRVVGFSPSAPNSSLPITQFLLENRTEGFDDSSVAFTDLNVVQYLHEMSFIKPELIRFSVKSMNKAAIDGHLDIVKYLYFNRKEGFEWRVLFKILDNVKMVDFLLNTLDNASGESFFAELPYYRSDFSSDYLIHSLLQLMGDSQILQVYINFIKARKLELKAMGANRFEKINLENVNVATFALFTELLNLYPGCTSVANIKQLFSSAVRGNNFPLVEYIYQHYGDSISPPFTFTLPKDKNQKLLSFLFKQMNHKMIALLNHLNPNFLKYGITQSEFKQFKKNIDLFQSQTNITIPLLYNNNNSHSKKETNQ</sequence>
<evidence type="ECO:0000256" key="1">
    <source>
        <dbReference type="SAM" id="MobiDB-lite"/>
    </source>
</evidence>
<organism evidence="2 3">
    <name type="scientific">Polysphondylium violaceum</name>
    <dbReference type="NCBI Taxonomy" id="133409"/>
    <lineage>
        <taxon>Eukaryota</taxon>
        <taxon>Amoebozoa</taxon>
        <taxon>Evosea</taxon>
        <taxon>Eumycetozoa</taxon>
        <taxon>Dictyostelia</taxon>
        <taxon>Dictyosteliales</taxon>
        <taxon>Dictyosteliaceae</taxon>
        <taxon>Polysphondylium</taxon>
    </lineage>
</organism>
<accession>A0A8J4PR26</accession>
<dbReference type="AlphaFoldDB" id="A0A8J4PR26"/>
<dbReference type="PANTHER" id="PTHR46586:SF3">
    <property type="entry name" value="ANKYRIN REPEAT-CONTAINING PROTEIN"/>
    <property type="match status" value="1"/>
</dbReference>
<proteinExistence type="predicted"/>
<protein>
    <recommendedName>
        <fullName evidence="4">Ankyrin repeat-containing protein</fullName>
    </recommendedName>
</protein>
<evidence type="ECO:0000313" key="2">
    <source>
        <dbReference type="EMBL" id="KAF2071436.1"/>
    </source>
</evidence>
<dbReference type="Proteomes" id="UP000695562">
    <property type="component" value="Unassembled WGS sequence"/>
</dbReference>
<dbReference type="PANTHER" id="PTHR46586">
    <property type="entry name" value="ANKYRIN REPEAT-CONTAINING PROTEIN"/>
    <property type="match status" value="1"/>
</dbReference>
<gene>
    <name evidence="2" type="ORF">CYY_007244</name>
</gene>
<dbReference type="InterPro" id="IPR052050">
    <property type="entry name" value="SecEffector_AnkRepeat"/>
</dbReference>
<evidence type="ECO:0008006" key="4">
    <source>
        <dbReference type="Google" id="ProtNLM"/>
    </source>
</evidence>
<comment type="caution">
    <text evidence="2">The sequence shown here is derived from an EMBL/GenBank/DDBJ whole genome shotgun (WGS) entry which is preliminary data.</text>
</comment>
<dbReference type="EMBL" id="AJWJ01000375">
    <property type="protein sequence ID" value="KAF2071436.1"/>
    <property type="molecule type" value="Genomic_DNA"/>
</dbReference>
<name>A0A8J4PR26_9MYCE</name>
<evidence type="ECO:0000313" key="3">
    <source>
        <dbReference type="Proteomes" id="UP000695562"/>
    </source>
</evidence>
<keyword evidence="3" id="KW-1185">Reference proteome</keyword>
<feature type="compositionally biased region" description="Low complexity" evidence="1">
    <location>
        <begin position="48"/>
        <end position="65"/>
    </location>
</feature>
<feature type="region of interest" description="Disordered" evidence="1">
    <location>
        <begin position="46"/>
        <end position="65"/>
    </location>
</feature>
<reference evidence="2" key="1">
    <citation type="submission" date="2020-01" db="EMBL/GenBank/DDBJ databases">
        <title>Development of genomics and gene disruption for Polysphondylium violaceum indicates a role for the polyketide synthase stlB in stalk morphogenesis.</title>
        <authorList>
            <person name="Narita B."/>
            <person name="Kawabe Y."/>
            <person name="Kin K."/>
            <person name="Saito T."/>
            <person name="Gibbs R."/>
            <person name="Kuspa A."/>
            <person name="Muzny D."/>
            <person name="Queller D."/>
            <person name="Richards S."/>
            <person name="Strassman J."/>
            <person name="Sucgang R."/>
            <person name="Worley K."/>
            <person name="Schaap P."/>
        </authorList>
    </citation>
    <scope>NUCLEOTIDE SEQUENCE</scope>
    <source>
        <strain evidence="2">QSvi11</strain>
    </source>
</reference>